<dbReference type="OrthoDB" id="9802587at2"/>
<evidence type="ECO:0000256" key="6">
    <source>
        <dbReference type="HAMAP-Rule" id="MF_01109"/>
    </source>
</evidence>
<dbReference type="KEGG" id="dcb:C3Y92_12270"/>
<proteinExistence type="inferred from homology"/>
<dbReference type="EC" id="2.1.3.3" evidence="3 6"/>
<evidence type="ECO:0000259" key="8">
    <source>
        <dbReference type="Pfam" id="PF02729"/>
    </source>
</evidence>
<dbReference type="PANTHER" id="PTHR45753">
    <property type="entry name" value="ORNITHINE CARBAMOYLTRANSFERASE, MITOCHONDRIAL"/>
    <property type="match status" value="1"/>
</dbReference>
<dbReference type="InterPro" id="IPR024904">
    <property type="entry name" value="OTCase_ArgI"/>
</dbReference>
<dbReference type="GO" id="GO:0019240">
    <property type="term" value="P:citrulline biosynthetic process"/>
    <property type="evidence" value="ECO:0007669"/>
    <property type="project" value="TreeGrafter"/>
</dbReference>
<evidence type="ECO:0000256" key="4">
    <source>
        <dbReference type="ARBA" id="ARBA00022679"/>
    </source>
</evidence>
<dbReference type="PRINTS" id="PR00102">
    <property type="entry name" value="OTCASE"/>
</dbReference>
<dbReference type="InterPro" id="IPR006131">
    <property type="entry name" value="Asp_carbamoyltransf_Asp/Orn-bd"/>
</dbReference>
<feature type="binding site" evidence="6">
    <location>
        <begin position="222"/>
        <end position="223"/>
    </location>
    <ligand>
        <name>L-ornithine</name>
        <dbReference type="ChEBI" id="CHEBI:46911"/>
    </ligand>
</feature>
<dbReference type="EMBL" id="CP026538">
    <property type="protein sequence ID" value="QAZ67954.1"/>
    <property type="molecule type" value="Genomic_DNA"/>
</dbReference>
<dbReference type="SUPFAM" id="SSF53671">
    <property type="entry name" value="Aspartate/ornithine carbamoyltransferase"/>
    <property type="match status" value="1"/>
</dbReference>
<feature type="binding site" evidence="6">
    <location>
        <begin position="49"/>
        <end position="52"/>
    </location>
    <ligand>
        <name>carbamoyl phosphate</name>
        <dbReference type="ChEBI" id="CHEBI:58228"/>
    </ligand>
</feature>
<evidence type="ECO:0000256" key="2">
    <source>
        <dbReference type="ARBA" id="ARBA00007805"/>
    </source>
</evidence>
<feature type="domain" description="Aspartate/ornithine carbamoyltransferase Asp/Orn-binding" evidence="7">
    <location>
        <begin position="146"/>
        <end position="296"/>
    </location>
</feature>
<comment type="similarity">
    <text evidence="2 6">Belongs to the aspartate/ornithine carbamoyltransferase superfamily. OTCase family.</text>
</comment>
<dbReference type="PRINTS" id="PR00100">
    <property type="entry name" value="AOTCASE"/>
</dbReference>
<feature type="binding site" evidence="6">
    <location>
        <position position="218"/>
    </location>
    <ligand>
        <name>L-ornithine</name>
        <dbReference type="ChEBI" id="CHEBI:46911"/>
    </ligand>
</feature>
<name>A0A4P6HMU3_9BACT</name>
<evidence type="ECO:0000259" key="7">
    <source>
        <dbReference type="Pfam" id="PF00185"/>
    </source>
</evidence>
<feature type="binding site" evidence="6">
    <location>
        <position position="158"/>
    </location>
    <ligand>
        <name>L-ornithine</name>
        <dbReference type="ChEBI" id="CHEBI:46911"/>
    </ligand>
</feature>
<keyword evidence="10" id="KW-1185">Reference proteome</keyword>
<dbReference type="RefSeq" id="WP_129352994.1">
    <property type="nucleotide sequence ID" value="NZ_CP026538.1"/>
</dbReference>
<evidence type="ECO:0000313" key="9">
    <source>
        <dbReference type="EMBL" id="QAZ67954.1"/>
    </source>
</evidence>
<dbReference type="FunFam" id="3.40.50.1370:FF:000008">
    <property type="entry name" value="Ornithine carbamoyltransferase"/>
    <property type="match status" value="1"/>
</dbReference>
<dbReference type="InterPro" id="IPR036901">
    <property type="entry name" value="Asp/Orn_carbamoylTrfase_sf"/>
</dbReference>
<dbReference type="GO" id="GO:0016597">
    <property type="term" value="F:amino acid binding"/>
    <property type="evidence" value="ECO:0007669"/>
    <property type="project" value="InterPro"/>
</dbReference>
<reference evidence="9 10" key="1">
    <citation type="submission" date="2018-02" db="EMBL/GenBank/DDBJ databases">
        <title>Genome sequence of Desulfovibrio carbinolicus DSM 3852.</title>
        <authorList>
            <person name="Wilbanks E."/>
            <person name="Skennerton C.T."/>
            <person name="Orphan V.J."/>
        </authorList>
    </citation>
    <scope>NUCLEOTIDE SEQUENCE [LARGE SCALE GENOMIC DNA]</scope>
    <source>
        <strain evidence="9 10">DSM 3852</strain>
    </source>
</reference>
<dbReference type="Pfam" id="PF00185">
    <property type="entry name" value="OTCace"/>
    <property type="match status" value="1"/>
</dbReference>
<dbReference type="GO" id="GO:0004585">
    <property type="term" value="F:ornithine carbamoyltransferase activity"/>
    <property type="evidence" value="ECO:0007669"/>
    <property type="project" value="UniProtKB-UniRule"/>
</dbReference>
<evidence type="ECO:0000313" key="10">
    <source>
        <dbReference type="Proteomes" id="UP000293296"/>
    </source>
</evidence>
<keyword evidence="6" id="KW-0963">Cytoplasm</keyword>
<dbReference type="Pfam" id="PF02729">
    <property type="entry name" value="OTCace_N"/>
    <property type="match status" value="1"/>
</dbReference>
<dbReference type="Proteomes" id="UP000293296">
    <property type="component" value="Chromosome"/>
</dbReference>
<dbReference type="GO" id="GO:0042450">
    <property type="term" value="P:L-arginine biosynthetic process via ornithine"/>
    <property type="evidence" value="ECO:0007669"/>
    <property type="project" value="UniProtKB-UniRule"/>
</dbReference>
<protein>
    <recommendedName>
        <fullName evidence="3 6">Ornithine carbamoyltransferase</fullName>
        <shortName evidence="6">OTCase</shortName>
        <ecNumber evidence="3 6">2.1.3.3</ecNumber>
    </recommendedName>
</protein>
<dbReference type="AlphaFoldDB" id="A0A4P6HMU3"/>
<dbReference type="NCBIfam" id="NF001986">
    <property type="entry name" value="PRK00779.1"/>
    <property type="match status" value="1"/>
</dbReference>
<feature type="binding site" evidence="6">
    <location>
        <begin position="258"/>
        <end position="259"/>
    </location>
    <ligand>
        <name>carbamoyl phosphate</name>
        <dbReference type="ChEBI" id="CHEBI:58228"/>
    </ligand>
</feature>
<comment type="pathway">
    <text evidence="1">Amino-acid biosynthesis; L-arginine biosynthesis; L-arginine from L-ornithine and carbamoyl phosphate: step 1/3.</text>
</comment>
<feature type="binding site" evidence="6">
    <location>
        <position position="100"/>
    </location>
    <ligand>
        <name>carbamoyl phosphate</name>
        <dbReference type="ChEBI" id="CHEBI:58228"/>
    </ligand>
</feature>
<feature type="binding site" evidence="6">
    <location>
        <begin position="127"/>
        <end position="130"/>
    </location>
    <ligand>
        <name>carbamoyl phosphate</name>
        <dbReference type="ChEBI" id="CHEBI:58228"/>
    </ligand>
</feature>
<accession>A0A4P6HMU3</accession>
<dbReference type="InterPro" id="IPR006130">
    <property type="entry name" value="Asp/Orn_carbamoylTrfase"/>
</dbReference>
<dbReference type="Gene3D" id="3.40.50.1370">
    <property type="entry name" value="Aspartate/ornithine carbamoyltransferase"/>
    <property type="match status" value="2"/>
</dbReference>
<feature type="binding site" evidence="6">
    <location>
        <position position="286"/>
    </location>
    <ligand>
        <name>carbamoyl phosphate</name>
        <dbReference type="ChEBI" id="CHEBI:58228"/>
    </ligand>
</feature>
<dbReference type="NCBIfam" id="TIGR00658">
    <property type="entry name" value="orni_carb_tr"/>
    <property type="match status" value="1"/>
</dbReference>
<keyword evidence="4 6" id="KW-0808">Transferase</keyword>
<dbReference type="GO" id="GO:0005737">
    <property type="term" value="C:cytoplasm"/>
    <property type="evidence" value="ECO:0007669"/>
    <property type="project" value="UniProtKB-SubCell"/>
</dbReference>
<evidence type="ECO:0000256" key="3">
    <source>
        <dbReference type="ARBA" id="ARBA00013007"/>
    </source>
</evidence>
<feature type="domain" description="Aspartate/ornithine carbamoyltransferase carbamoyl-P binding" evidence="8">
    <location>
        <begin position="3"/>
        <end position="140"/>
    </location>
</feature>
<dbReference type="PROSITE" id="PS00097">
    <property type="entry name" value="CARBAMOYLTRANSFERASE"/>
    <property type="match status" value="1"/>
</dbReference>
<comment type="catalytic activity">
    <reaction evidence="5 6">
        <text>carbamoyl phosphate + L-ornithine = L-citrulline + phosphate + H(+)</text>
        <dbReference type="Rhea" id="RHEA:19513"/>
        <dbReference type="ChEBI" id="CHEBI:15378"/>
        <dbReference type="ChEBI" id="CHEBI:43474"/>
        <dbReference type="ChEBI" id="CHEBI:46911"/>
        <dbReference type="ChEBI" id="CHEBI:57743"/>
        <dbReference type="ChEBI" id="CHEBI:58228"/>
        <dbReference type="EC" id="2.1.3.3"/>
    </reaction>
</comment>
<evidence type="ECO:0000256" key="1">
    <source>
        <dbReference type="ARBA" id="ARBA00004975"/>
    </source>
</evidence>
<sequence length="302" mass="32711">MPRHFLTILDFSRDEAARILDRAAAMKAADHRSDLLAGKTCILIFEKASTRTRVSFEVAVRHLGGWPIFMTQNDSQLGRDEPIRDTARVLSRYADCLIVRTFGHDKLVDLAGYGSIPVVNALSDAYHPCQIMADLLTMREHSGRLDGLKLAYVGDGNNIAHSIVNAAARFPIRVAIASPDGYKPDPAVVAKAQGQGADVTITTDPAEAAAGADYLYTDVWASMGQEAEHAARVKIFAGYQINDALLAKAAPGAKVLHCLPAHRGEEITDAVMEGPASIVWDEAENRLHVQKAILEWVFTAAG</sequence>
<dbReference type="HAMAP" id="MF_01109">
    <property type="entry name" value="OTCase"/>
    <property type="match status" value="1"/>
</dbReference>
<comment type="subcellular location">
    <subcellularLocation>
        <location evidence="6">Cytoplasm</location>
    </subcellularLocation>
</comment>
<organism evidence="9 10">
    <name type="scientific">Solidesulfovibrio carbinolicus</name>
    <dbReference type="NCBI Taxonomy" id="296842"/>
    <lineage>
        <taxon>Bacteria</taxon>
        <taxon>Pseudomonadati</taxon>
        <taxon>Thermodesulfobacteriota</taxon>
        <taxon>Desulfovibrionia</taxon>
        <taxon>Desulfovibrionales</taxon>
        <taxon>Desulfovibrionaceae</taxon>
        <taxon>Solidesulfovibrio</taxon>
    </lineage>
</organism>
<dbReference type="PANTHER" id="PTHR45753:SF3">
    <property type="entry name" value="ORNITHINE TRANSCARBAMYLASE, MITOCHONDRIAL"/>
    <property type="match status" value="1"/>
</dbReference>
<dbReference type="InterPro" id="IPR002292">
    <property type="entry name" value="Orn/put_carbamltrans"/>
</dbReference>
<dbReference type="InterPro" id="IPR006132">
    <property type="entry name" value="Asp/Orn_carbamoyltranf_P-bd"/>
</dbReference>
<gene>
    <name evidence="9" type="primary">argF</name>
    <name evidence="9" type="ORF">C3Y92_12270</name>
</gene>
<evidence type="ECO:0000256" key="5">
    <source>
        <dbReference type="ARBA" id="ARBA00048772"/>
    </source>
</evidence>
<feature type="binding site" evidence="6">
    <location>
        <position position="76"/>
    </location>
    <ligand>
        <name>carbamoyl phosphate</name>
        <dbReference type="ChEBI" id="CHEBI:58228"/>
    </ligand>
</feature>